<proteinExistence type="predicted"/>
<gene>
    <name evidence="1" type="ORF">TIFTF001_041585</name>
</gene>
<organism evidence="1 2">
    <name type="scientific">Ficus carica</name>
    <name type="common">Common fig</name>
    <dbReference type="NCBI Taxonomy" id="3494"/>
    <lineage>
        <taxon>Eukaryota</taxon>
        <taxon>Viridiplantae</taxon>
        <taxon>Streptophyta</taxon>
        <taxon>Embryophyta</taxon>
        <taxon>Tracheophyta</taxon>
        <taxon>Spermatophyta</taxon>
        <taxon>Magnoliopsida</taxon>
        <taxon>eudicotyledons</taxon>
        <taxon>Gunneridae</taxon>
        <taxon>Pentapetalae</taxon>
        <taxon>rosids</taxon>
        <taxon>fabids</taxon>
        <taxon>Rosales</taxon>
        <taxon>Moraceae</taxon>
        <taxon>Ficeae</taxon>
        <taxon>Ficus</taxon>
    </lineage>
</organism>
<dbReference type="AlphaFoldDB" id="A0AA87ZCF1"/>
<dbReference type="EMBL" id="BTGU01001924">
    <property type="protein sequence ID" value="GMN31397.1"/>
    <property type="molecule type" value="Genomic_DNA"/>
</dbReference>
<name>A0AA87ZCF1_FICCA</name>
<comment type="caution">
    <text evidence="1">The sequence shown here is derived from an EMBL/GenBank/DDBJ whole genome shotgun (WGS) entry which is preliminary data.</text>
</comment>
<evidence type="ECO:0000313" key="2">
    <source>
        <dbReference type="Proteomes" id="UP001187192"/>
    </source>
</evidence>
<evidence type="ECO:0000313" key="1">
    <source>
        <dbReference type="EMBL" id="GMN31397.1"/>
    </source>
</evidence>
<dbReference type="Proteomes" id="UP001187192">
    <property type="component" value="Unassembled WGS sequence"/>
</dbReference>
<accession>A0AA87ZCF1</accession>
<reference evidence="1" key="1">
    <citation type="submission" date="2023-07" db="EMBL/GenBank/DDBJ databases">
        <title>draft genome sequence of fig (Ficus carica).</title>
        <authorList>
            <person name="Takahashi T."/>
            <person name="Nishimura K."/>
        </authorList>
    </citation>
    <scope>NUCLEOTIDE SEQUENCE</scope>
</reference>
<sequence>MASLLPKKMRSSLSEPSHEIVTDRCLLMTRWRSTSSDKDCNGDLTELLEIALRSNLHPNLAIEKLAEVEDENRDLMAAITATSQWRQRCLVGDGDLTWKTLKTLTHWRWRR</sequence>
<keyword evidence="2" id="KW-1185">Reference proteome</keyword>
<protein>
    <submittedName>
        <fullName evidence="1">Uncharacterized protein</fullName>
    </submittedName>
</protein>